<protein>
    <recommendedName>
        <fullName evidence="3">DUF4304 domain-containing protein</fullName>
    </recommendedName>
</protein>
<evidence type="ECO:0000313" key="1">
    <source>
        <dbReference type="EMBL" id="RHH38553.1"/>
    </source>
</evidence>
<gene>
    <name evidence="1" type="ORF">DW204_14795</name>
</gene>
<dbReference type="AlphaFoldDB" id="A0A414WPS1"/>
<evidence type="ECO:0000313" key="2">
    <source>
        <dbReference type="Proteomes" id="UP000284998"/>
    </source>
</evidence>
<reference evidence="1 2" key="1">
    <citation type="submission" date="2018-08" db="EMBL/GenBank/DDBJ databases">
        <title>A genome reference for cultivated species of the human gut microbiota.</title>
        <authorList>
            <person name="Zou Y."/>
            <person name="Xue W."/>
            <person name="Luo G."/>
        </authorList>
    </citation>
    <scope>NUCLEOTIDE SEQUENCE [LARGE SCALE GENOMIC DNA]</scope>
    <source>
        <strain evidence="1 2">AM17-44</strain>
    </source>
</reference>
<dbReference type="Proteomes" id="UP000284998">
    <property type="component" value="Unassembled WGS sequence"/>
</dbReference>
<accession>A0A414WPS1</accession>
<dbReference type="EMBL" id="QRJS01000070">
    <property type="protein sequence ID" value="RHH38553.1"/>
    <property type="molecule type" value="Genomic_DNA"/>
</dbReference>
<comment type="caution">
    <text evidence="1">The sequence shown here is derived from an EMBL/GenBank/DDBJ whole genome shotgun (WGS) entry which is preliminary data.</text>
</comment>
<proteinExistence type="predicted"/>
<sequence length="219" mass="26245">MMTNKELFNTVISRLETESFLSGFKFRKRDSTFIWQNHGLRRFIELDHWNKNGLLIINPIYMVRFDILLKWFEPYSFKSLQDQRDNPSVGFSGKMLERQDNFTISEADFDRHYFKLRDTLAECSEMVFSSYNSLQDMFYHEIIPLLKGKKTLPDVGADWAFRYLTLTRIVSPQDYPVVKELVLSRMYQMAERHEPNIIEYIPRLDEIIQTMESCFPHVR</sequence>
<name>A0A414WPS1_9BACT</name>
<organism evidence="1 2">
    <name type="scientific">Phocaeicola plebeius</name>
    <dbReference type="NCBI Taxonomy" id="310297"/>
    <lineage>
        <taxon>Bacteria</taxon>
        <taxon>Pseudomonadati</taxon>
        <taxon>Bacteroidota</taxon>
        <taxon>Bacteroidia</taxon>
        <taxon>Bacteroidales</taxon>
        <taxon>Bacteroidaceae</taxon>
        <taxon>Phocaeicola</taxon>
    </lineage>
</organism>
<evidence type="ECO:0008006" key="3">
    <source>
        <dbReference type="Google" id="ProtNLM"/>
    </source>
</evidence>
<dbReference type="RefSeq" id="WP_118244744.1">
    <property type="nucleotide sequence ID" value="NZ_CAUWCJ010000075.1"/>
</dbReference>